<keyword evidence="1" id="KW-0812">Transmembrane</keyword>
<feature type="transmembrane region" description="Helical" evidence="1">
    <location>
        <begin position="438"/>
        <end position="459"/>
    </location>
</feature>
<protein>
    <recommendedName>
        <fullName evidence="5">Gram-positive cocci surface proteins LPxTG domain-containing protein</fullName>
    </recommendedName>
</protein>
<dbReference type="EMBL" id="CP084204">
    <property type="protein sequence ID" value="UZX22073.1"/>
    <property type="molecule type" value="Genomic_DNA"/>
</dbReference>
<name>A0ABY6QWA6_9ACTN</name>
<keyword evidence="4" id="KW-1185">Reference proteome</keyword>
<feature type="chain" id="PRO_5045229140" description="Gram-positive cocci surface proteins LPxTG domain-containing protein" evidence="2">
    <location>
        <begin position="25"/>
        <end position="468"/>
    </location>
</feature>
<keyword evidence="1" id="KW-0472">Membrane</keyword>
<dbReference type="Proteomes" id="UP001164506">
    <property type="component" value="Chromosome"/>
</dbReference>
<evidence type="ECO:0000313" key="3">
    <source>
        <dbReference type="EMBL" id="UZX22073.1"/>
    </source>
</evidence>
<accession>A0ABY6QWA6</accession>
<proteinExistence type="predicted"/>
<keyword evidence="2" id="KW-0732">Signal</keyword>
<keyword evidence="1" id="KW-1133">Transmembrane helix</keyword>
<dbReference type="GeneID" id="95600901"/>
<feature type="signal peptide" evidence="2">
    <location>
        <begin position="1"/>
        <end position="24"/>
    </location>
</feature>
<organism evidence="3 4">
    <name type="scientific">Streptomyces tanashiensis</name>
    <dbReference type="NCBI Taxonomy" id="67367"/>
    <lineage>
        <taxon>Bacteria</taxon>
        <taxon>Bacillati</taxon>
        <taxon>Actinomycetota</taxon>
        <taxon>Actinomycetes</taxon>
        <taxon>Kitasatosporales</taxon>
        <taxon>Streptomycetaceae</taxon>
        <taxon>Streptomyces</taxon>
    </lineage>
</organism>
<gene>
    <name evidence="3" type="ORF">LDH80_15655</name>
</gene>
<dbReference type="RefSeq" id="WP_267258906.1">
    <property type="nucleotide sequence ID" value="NZ_CP084204.1"/>
</dbReference>
<sequence length="468" mass="46282">MRTALRTALAAALVAGVAATPVLAAGSAFAAGTNPAPKAAAAPAAAQDTPVRTVQLGGGLSAAVYARGDQHPYYTADVISGGTVLGELKAGAGYPSQDTQVFAGYAVTLTSEGEVTAVAQDGTLVRTVQVAEGLSAMVYARGDQHPYYTATVVKDGTVLGELKAGAGYPSQDTQVFAGYSVTLTSEGEVTSFAANGTLVRTVQLAGGLSAKVYARGDQHRYFTADVVEGGTVLGELKAGAGYPPEDTQVFAGYAVTLTFEGEVTATAAPGTGAQGASASGGTGASAAKDKLGPCTVSTTVSIGAGTAAELFMTRQGPVAEFSAAGEDRVFAMVDRAHPSLPKSAGITARIVDPKSATPSLYTKVEGGTAKGSTRAFPKLPKGCAFEVPIETGTKGATGLKSATGAGTGLTTNTVQTSVIPQGGVAAGAEFTAEGDSTALIAAGAGAASLAAAGLGFVVLRRRAGADRV</sequence>
<evidence type="ECO:0008006" key="5">
    <source>
        <dbReference type="Google" id="ProtNLM"/>
    </source>
</evidence>
<reference evidence="3" key="1">
    <citation type="submission" date="2021-09" db="EMBL/GenBank/DDBJ databases">
        <title>Complete genome sequence and metabolic characterization of Streptomyces tanashiensis DSM 731 the producer of antibacterial Kalafungin and diverse secondary metabolites.</title>
        <authorList>
            <person name="Abbasi M.N."/>
            <person name="Anwar M.N."/>
            <person name="Alam K."/>
            <person name="Shoaib M."/>
            <person name="Lin Z."/>
            <person name="Hayat M."/>
            <person name="Ali M.I."/>
            <person name="Malik H.M.T."/>
            <person name="Ahmed I."/>
            <person name="Li A."/>
            <person name="Hailong Wang H."/>
            <person name="Zhang Y."/>
        </authorList>
    </citation>
    <scope>NUCLEOTIDE SEQUENCE</scope>
    <source>
        <strain evidence="3">Kala</strain>
    </source>
</reference>
<evidence type="ECO:0000256" key="1">
    <source>
        <dbReference type="SAM" id="Phobius"/>
    </source>
</evidence>
<evidence type="ECO:0000313" key="4">
    <source>
        <dbReference type="Proteomes" id="UP001164506"/>
    </source>
</evidence>
<evidence type="ECO:0000256" key="2">
    <source>
        <dbReference type="SAM" id="SignalP"/>
    </source>
</evidence>